<accession>A0A9I9EKZ9</accession>
<dbReference type="AlphaFoldDB" id="A0A9I9EKZ9"/>
<dbReference type="SUPFAM" id="SSF47226">
    <property type="entry name" value="Histidine-containing phosphotransfer domain, HPT domain"/>
    <property type="match status" value="1"/>
</dbReference>
<proteinExistence type="predicted"/>
<comment type="domain">
    <text evidence="2">Histidine-containing phosphotransfer domain (HPt) contains an active histidine that mediates the phosphotransfer.</text>
</comment>
<keyword evidence="2" id="KW-0932">Cytokinin signaling pathway</keyword>
<dbReference type="EnsemblPlants" id="MELO3C035176.2.1">
    <property type="protein sequence ID" value="MELO3C035176.2.1"/>
    <property type="gene ID" value="MELO3C035176.2"/>
</dbReference>
<dbReference type="GO" id="GO:0000160">
    <property type="term" value="P:phosphorelay signal transduction system"/>
    <property type="evidence" value="ECO:0007669"/>
    <property type="project" value="UniProtKB-UniRule"/>
</dbReference>
<comment type="function">
    <text evidence="2">Functions as a two-component phosphorelay mediators between cytokinin sensor histidine kinases and response regulators (B-type ARRs). Plays an important role in propagating cytokinin signal transduction.</text>
</comment>
<organism evidence="3">
    <name type="scientific">Cucumis melo</name>
    <name type="common">Muskmelon</name>
    <dbReference type="NCBI Taxonomy" id="3656"/>
    <lineage>
        <taxon>Eukaryota</taxon>
        <taxon>Viridiplantae</taxon>
        <taxon>Streptophyta</taxon>
        <taxon>Embryophyta</taxon>
        <taxon>Tracheophyta</taxon>
        <taxon>Spermatophyta</taxon>
        <taxon>Magnoliopsida</taxon>
        <taxon>eudicotyledons</taxon>
        <taxon>Gunneridae</taxon>
        <taxon>Pentapetalae</taxon>
        <taxon>rosids</taxon>
        <taxon>fabids</taxon>
        <taxon>Cucurbitales</taxon>
        <taxon>Cucurbitaceae</taxon>
        <taxon>Benincaseae</taxon>
        <taxon>Cucumis</taxon>
    </lineage>
</organism>
<name>A0A9I9EKZ9_CUCME</name>
<dbReference type="GO" id="GO:0043424">
    <property type="term" value="F:protein histidine kinase binding"/>
    <property type="evidence" value="ECO:0007669"/>
    <property type="project" value="UniProtKB-UniRule"/>
</dbReference>
<dbReference type="GO" id="GO:0009736">
    <property type="term" value="P:cytokinin-activated signaling pathway"/>
    <property type="evidence" value="ECO:0007669"/>
    <property type="project" value="UniProtKB-KW"/>
</dbReference>
<comment type="subcellular location">
    <subcellularLocation>
        <location evidence="2">Cytoplasm</location>
        <location evidence="2">Cytosol</location>
    </subcellularLocation>
    <subcellularLocation>
        <location evidence="2">Nucleus</location>
    </subcellularLocation>
</comment>
<dbReference type="GO" id="GO:0009927">
    <property type="term" value="F:histidine phosphotransfer kinase activity"/>
    <property type="evidence" value="ECO:0007669"/>
    <property type="project" value="UniProtKB-UniRule"/>
</dbReference>
<reference evidence="3" key="1">
    <citation type="submission" date="2023-03" db="UniProtKB">
        <authorList>
            <consortium name="EnsemblPlants"/>
        </authorList>
    </citation>
    <scope>IDENTIFICATION</scope>
</reference>
<dbReference type="GO" id="GO:0005829">
    <property type="term" value="C:cytosol"/>
    <property type="evidence" value="ECO:0007669"/>
    <property type="project" value="UniProtKB-SubCell"/>
</dbReference>
<dbReference type="Gene3D" id="1.20.120.160">
    <property type="entry name" value="HPT domain"/>
    <property type="match status" value="1"/>
</dbReference>
<keyword evidence="1 2" id="KW-0902">Two-component regulatory system</keyword>
<protein>
    <recommendedName>
        <fullName evidence="2">Histidine-containing phosphotransfer protein</fullName>
    </recommendedName>
</protein>
<dbReference type="InterPro" id="IPR036641">
    <property type="entry name" value="HPT_dom_sf"/>
</dbReference>
<sequence length="200" mass="23087">MTTRIIQCFQVEFPDAFGIDPASDFWLRLCKMLESTCLFLVFFATKCGIRVGHPLMTANVFFYSQIIAPKSIIRIVSERFSQILTKFEEPDCIQLINIYLKDVESILSELSSTIDSSDLNFSKLSMLADKIDKKSTRIGAQHMKLASIRLIEACDKEDQKIVSQAVNWMKHEFTITQNKFQPVLQMEQRILRVMSKPKYT</sequence>
<dbReference type="GO" id="GO:0005634">
    <property type="term" value="C:nucleus"/>
    <property type="evidence" value="ECO:0007669"/>
    <property type="project" value="UniProtKB-SubCell"/>
</dbReference>
<dbReference type="PANTHER" id="PTHR28242">
    <property type="entry name" value="PHOSPHORELAY INTERMEDIATE PROTEIN YPD1"/>
    <property type="match status" value="1"/>
</dbReference>
<evidence type="ECO:0000256" key="2">
    <source>
        <dbReference type="RuleBase" id="RU369004"/>
    </source>
</evidence>
<evidence type="ECO:0000256" key="1">
    <source>
        <dbReference type="ARBA" id="ARBA00023012"/>
    </source>
</evidence>
<dbReference type="PANTHER" id="PTHR28242:SF7">
    <property type="entry name" value="HISTIDINE-CONTAINING PHOSPHOTRANSFER PROTEIN"/>
    <property type="match status" value="1"/>
</dbReference>
<dbReference type="Gramene" id="MELO3C035176.2.1">
    <property type="protein sequence ID" value="MELO3C035176.2.1"/>
    <property type="gene ID" value="MELO3C035176.2"/>
</dbReference>
<dbReference type="InterPro" id="IPR045871">
    <property type="entry name" value="AHP1-5/YPD1"/>
</dbReference>
<evidence type="ECO:0000313" key="3">
    <source>
        <dbReference type="EnsemblPlants" id="MELO3C035176.2.1"/>
    </source>
</evidence>